<feature type="domain" description="Glycosyl hydrolase family 13 catalytic" evidence="5">
    <location>
        <begin position="38"/>
        <end position="439"/>
    </location>
</feature>
<dbReference type="InterPro" id="IPR017853">
    <property type="entry name" value="GH"/>
</dbReference>
<dbReference type="KEGG" id="psuw:WQ53_13725"/>
<evidence type="ECO:0000313" key="6">
    <source>
        <dbReference type="EMBL" id="AKC87657.1"/>
    </source>
</evidence>
<accession>A0A0E3Z2A8</accession>
<dbReference type="PANTHER" id="PTHR10357:SF215">
    <property type="entry name" value="ALPHA-AMYLASE 1"/>
    <property type="match status" value="1"/>
</dbReference>
<keyword evidence="6" id="KW-0808">Transferase</keyword>
<organism evidence="6 7">
    <name type="scientific">Pseudoxanthomonas suwonensis</name>
    <dbReference type="NCBI Taxonomy" id="314722"/>
    <lineage>
        <taxon>Bacteria</taxon>
        <taxon>Pseudomonadati</taxon>
        <taxon>Pseudomonadota</taxon>
        <taxon>Gammaproteobacteria</taxon>
        <taxon>Lysobacterales</taxon>
        <taxon>Lysobacteraceae</taxon>
        <taxon>Pseudoxanthomonas</taxon>
    </lineage>
</organism>
<gene>
    <name evidence="6" type="ORF">WQ53_13725</name>
</gene>
<dbReference type="GO" id="GO:0016740">
    <property type="term" value="F:transferase activity"/>
    <property type="evidence" value="ECO:0007669"/>
    <property type="project" value="UniProtKB-KW"/>
</dbReference>
<dbReference type="SUPFAM" id="SSF51011">
    <property type="entry name" value="Glycosyl hydrolase domain"/>
    <property type="match status" value="1"/>
</dbReference>
<comment type="cofactor">
    <cofactor evidence="1">
        <name>Ca(2+)</name>
        <dbReference type="ChEBI" id="CHEBI:29108"/>
    </cofactor>
</comment>
<reference evidence="6 7" key="1">
    <citation type="journal article" date="2015" name="Genome Announc.">
        <title>Complete Genome Sequence of Pseudoxanthomonas suwonensis Strain J1, a Cellulose-Degrading Bacterium Isolated from Leaf- and Wood-Enriched Soil.</title>
        <authorList>
            <person name="Hou L."/>
            <person name="Jiang J."/>
            <person name="Xu Z."/>
            <person name="Zhou Y."/>
            <person name="Leung F.C."/>
        </authorList>
    </citation>
    <scope>NUCLEOTIDE SEQUENCE [LARGE SCALE GENOMIC DNA]</scope>
    <source>
        <strain evidence="6 7">J1</strain>
    </source>
</reference>
<evidence type="ECO:0000256" key="4">
    <source>
        <dbReference type="SAM" id="SignalP"/>
    </source>
</evidence>
<dbReference type="RefSeq" id="WP_052633267.1">
    <property type="nucleotide sequence ID" value="NZ_CP011144.1"/>
</dbReference>
<name>A0A0E3Z2A8_9GAMM</name>
<dbReference type="GO" id="GO:0005975">
    <property type="term" value="P:carbohydrate metabolic process"/>
    <property type="evidence" value="ECO:0007669"/>
    <property type="project" value="InterPro"/>
</dbReference>
<evidence type="ECO:0000313" key="7">
    <source>
        <dbReference type="Proteomes" id="UP000033067"/>
    </source>
</evidence>
<dbReference type="AlphaFoldDB" id="A0A0E3Z2A8"/>
<protein>
    <submittedName>
        <fullName evidence="6">Cyclomaltodextrin glucanotransferase</fullName>
    </submittedName>
</protein>
<dbReference type="Proteomes" id="UP000033067">
    <property type="component" value="Chromosome"/>
</dbReference>
<feature type="chain" id="PRO_5002415933" evidence="4">
    <location>
        <begin position="22"/>
        <end position="546"/>
    </location>
</feature>
<dbReference type="GO" id="GO:0046872">
    <property type="term" value="F:metal ion binding"/>
    <property type="evidence" value="ECO:0007669"/>
    <property type="project" value="UniProtKB-KW"/>
</dbReference>
<evidence type="ECO:0000256" key="1">
    <source>
        <dbReference type="ARBA" id="ARBA00001913"/>
    </source>
</evidence>
<dbReference type="SUPFAM" id="SSF51445">
    <property type="entry name" value="(Trans)glycosidases"/>
    <property type="match status" value="1"/>
</dbReference>
<evidence type="ECO:0000256" key="2">
    <source>
        <dbReference type="ARBA" id="ARBA00022723"/>
    </source>
</evidence>
<proteinExistence type="predicted"/>
<evidence type="ECO:0000259" key="5">
    <source>
        <dbReference type="SMART" id="SM00642"/>
    </source>
</evidence>
<dbReference type="Pfam" id="PF00128">
    <property type="entry name" value="Alpha-amylase"/>
    <property type="match status" value="1"/>
</dbReference>
<dbReference type="EMBL" id="CP011144">
    <property type="protein sequence ID" value="AKC87657.1"/>
    <property type="molecule type" value="Genomic_DNA"/>
</dbReference>
<dbReference type="SMART" id="SM00642">
    <property type="entry name" value="Aamy"/>
    <property type="match status" value="1"/>
</dbReference>
<keyword evidence="7" id="KW-1185">Reference proteome</keyword>
<keyword evidence="3 4" id="KW-0732">Signal</keyword>
<keyword evidence="2" id="KW-0479">Metal-binding</keyword>
<feature type="signal peptide" evidence="4">
    <location>
        <begin position="1"/>
        <end position="21"/>
    </location>
</feature>
<dbReference type="PATRIC" id="fig|314722.6.peg.2978"/>
<dbReference type="Gene3D" id="3.20.20.80">
    <property type="entry name" value="Glycosidases"/>
    <property type="match status" value="1"/>
</dbReference>
<dbReference type="CDD" id="cd11339">
    <property type="entry name" value="AmyAc_bac_CMD_like_2"/>
    <property type="match status" value="1"/>
</dbReference>
<dbReference type="OrthoDB" id="9805159at2"/>
<dbReference type="PANTHER" id="PTHR10357">
    <property type="entry name" value="ALPHA-AMYLASE FAMILY MEMBER"/>
    <property type="match status" value="1"/>
</dbReference>
<dbReference type="InterPro" id="IPR006047">
    <property type="entry name" value="GH13_cat_dom"/>
</dbReference>
<sequence>MIRRLSLALAAGLGLAGTAQAEDYYGTLEPFAQESVYFVLTDRFVNGDPANDHRDQGGAHRTFDIPLPPCEGQVGNVGYLGGDFRGLLDNAGYIAELGFTAVWLTPIVDNPDQAFTGGDEITCDGFLTDRGKTGYHGYWGVNFHRLDEHLPSAGLDFAGLTAGLRGHGLKTVLDIVGNHGSPAWTMPVAQPQFGQLFDAQGRLVADHQNLPPEQLDPARNPLHAFYNDKPDLAQLSDLDADNPEVMDYLVGAYLHWIGQGVDALRIDTIRHQPLSFWKAFSDRIRAEHPGMYMFGEAFDTEAANIAPFTLPENGGISVLDFPMKDGMVAAFGRERAGYERLAGTLYLEDGPYANPYDLATFYDNHDMRRLDADDTGFIDAHNWLFTVRGIPVVYYGSETGFMRGQAEHGGNRAYFGQKRIDAAPGSDIHRQLKRIAHLRRESPALQRGLQVNVELAGDHAAFYRVYQHGGTRQTALVLLNKGDRPHTMTVSKYLQPGRWRDGFSGEPIQVGRKLRAEVPAHGVRVFFFDGALTRADLRERLAELMY</sequence>
<evidence type="ECO:0000256" key="3">
    <source>
        <dbReference type="ARBA" id="ARBA00022729"/>
    </source>
</evidence>